<keyword evidence="2" id="KW-1185">Reference proteome</keyword>
<evidence type="ECO:0000313" key="2">
    <source>
        <dbReference type="Proteomes" id="UP000031668"/>
    </source>
</evidence>
<comment type="caution">
    <text evidence="1">The sequence shown here is derived from an EMBL/GenBank/DDBJ whole genome shotgun (WGS) entry which is preliminary data.</text>
</comment>
<dbReference type="Proteomes" id="UP000031668">
    <property type="component" value="Unassembled WGS sequence"/>
</dbReference>
<dbReference type="EMBL" id="JWZT01004237">
    <property type="protein sequence ID" value="KII64523.1"/>
    <property type="molecule type" value="Genomic_DNA"/>
</dbReference>
<accession>A0A0C2J5S1</accession>
<gene>
    <name evidence="1" type="ORF">RF11_10892</name>
</gene>
<reference evidence="1 2" key="1">
    <citation type="journal article" date="2014" name="Genome Biol. Evol.">
        <title>The genome of the myxosporean Thelohanellus kitauei shows adaptations to nutrient acquisition within its fish host.</title>
        <authorList>
            <person name="Yang Y."/>
            <person name="Xiong J."/>
            <person name="Zhou Z."/>
            <person name="Huo F."/>
            <person name="Miao W."/>
            <person name="Ran C."/>
            <person name="Liu Y."/>
            <person name="Zhang J."/>
            <person name="Feng J."/>
            <person name="Wang M."/>
            <person name="Wang M."/>
            <person name="Wang L."/>
            <person name="Yao B."/>
        </authorList>
    </citation>
    <scope>NUCLEOTIDE SEQUENCE [LARGE SCALE GENOMIC DNA]</scope>
    <source>
        <strain evidence="1">Wuqing</strain>
    </source>
</reference>
<proteinExistence type="predicted"/>
<evidence type="ECO:0000313" key="1">
    <source>
        <dbReference type="EMBL" id="KII64523.1"/>
    </source>
</evidence>
<dbReference type="AlphaFoldDB" id="A0A0C2J5S1"/>
<protein>
    <submittedName>
        <fullName evidence="1">Uncharacterized protein</fullName>
    </submittedName>
</protein>
<sequence>MFTIYKGTIDVAVSCNTEINFFNKESSFAPYLLLRDGVRINSLTIHESVLCRLVHNRNKIIEKIVAREQHLICGLCYDLCVMNNCSFEHIKKPGSAKINF</sequence>
<name>A0A0C2J5S1_THEKT</name>
<organism evidence="1 2">
    <name type="scientific">Thelohanellus kitauei</name>
    <name type="common">Myxosporean</name>
    <dbReference type="NCBI Taxonomy" id="669202"/>
    <lineage>
        <taxon>Eukaryota</taxon>
        <taxon>Metazoa</taxon>
        <taxon>Cnidaria</taxon>
        <taxon>Myxozoa</taxon>
        <taxon>Myxosporea</taxon>
        <taxon>Bivalvulida</taxon>
        <taxon>Platysporina</taxon>
        <taxon>Myxobolidae</taxon>
        <taxon>Thelohanellus</taxon>
    </lineage>
</organism>